<evidence type="ECO:0000313" key="2">
    <source>
        <dbReference type="Proteomes" id="UP001597497"/>
    </source>
</evidence>
<sequence>MNNYKRFISSKKQFEESLNLIKKVFNYEKRLPEQVFKMEFSKNYVFDFDIVMSSSFWGELERLVTLSDDQHILMAVLDPHPESYYYKEFSQYNWCILSRNFTEKEYWETIESSPEASPADAIVFNSETIVWVSSSMKWAMWGERSYGICILGISDGVSTFESEVNLTLEQAINELVSLNFGGEVSKEVVSKLMMNY</sequence>
<evidence type="ECO:0000313" key="1">
    <source>
        <dbReference type="EMBL" id="MFD2671624.1"/>
    </source>
</evidence>
<organism evidence="1 2">
    <name type="scientific">Marinicrinis sediminis</name>
    <dbReference type="NCBI Taxonomy" id="1652465"/>
    <lineage>
        <taxon>Bacteria</taxon>
        <taxon>Bacillati</taxon>
        <taxon>Bacillota</taxon>
        <taxon>Bacilli</taxon>
        <taxon>Bacillales</taxon>
        <taxon>Paenibacillaceae</taxon>
    </lineage>
</organism>
<protein>
    <submittedName>
        <fullName evidence="1">Diadenosine tetraphosphatase</fullName>
    </submittedName>
</protein>
<dbReference type="RefSeq" id="WP_379929099.1">
    <property type="nucleotide sequence ID" value="NZ_JBHUMM010000014.1"/>
</dbReference>
<dbReference type="EMBL" id="JBHUMM010000014">
    <property type="protein sequence ID" value="MFD2671624.1"/>
    <property type="molecule type" value="Genomic_DNA"/>
</dbReference>
<name>A0ABW5RB33_9BACL</name>
<accession>A0ABW5RB33</accession>
<dbReference type="Proteomes" id="UP001597497">
    <property type="component" value="Unassembled WGS sequence"/>
</dbReference>
<proteinExistence type="predicted"/>
<keyword evidence="2" id="KW-1185">Reference proteome</keyword>
<gene>
    <name evidence="1" type="ORF">ACFSUC_08405</name>
</gene>
<comment type="caution">
    <text evidence="1">The sequence shown here is derived from an EMBL/GenBank/DDBJ whole genome shotgun (WGS) entry which is preliminary data.</text>
</comment>
<reference evidence="2" key="1">
    <citation type="journal article" date="2019" name="Int. J. Syst. Evol. Microbiol.">
        <title>The Global Catalogue of Microorganisms (GCM) 10K type strain sequencing project: providing services to taxonomists for standard genome sequencing and annotation.</title>
        <authorList>
            <consortium name="The Broad Institute Genomics Platform"/>
            <consortium name="The Broad Institute Genome Sequencing Center for Infectious Disease"/>
            <person name="Wu L."/>
            <person name="Ma J."/>
        </authorList>
    </citation>
    <scope>NUCLEOTIDE SEQUENCE [LARGE SCALE GENOMIC DNA]</scope>
    <source>
        <strain evidence="2">KCTC 33676</strain>
    </source>
</reference>